<accession>A0ACD3AN30</accession>
<dbReference type="Proteomes" id="UP000308600">
    <property type="component" value="Unassembled WGS sequence"/>
</dbReference>
<organism evidence="1 2">
    <name type="scientific">Pluteus cervinus</name>
    <dbReference type="NCBI Taxonomy" id="181527"/>
    <lineage>
        <taxon>Eukaryota</taxon>
        <taxon>Fungi</taxon>
        <taxon>Dikarya</taxon>
        <taxon>Basidiomycota</taxon>
        <taxon>Agaricomycotina</taxon>
        <taxon>Agaricomycetes</taxon>
        <taxon>Agaricomycetidae</taxon>
        <taxon>Agaricales</taxon>
        <taxon>Pluteineae</taxon>
        <taxon>Pluteaceae</taxon>
        <taxon>Pluteus</taxon>
    </lineage>
</organism>
<reference evidence="1 2" key="1">
    <citation type="journal article" date="2019" name="Nat. Ecol. Evol.">
        <title>Megaphylogeny resolves global patterns of mushroom evolution.</title>
        <authorList>
            <person name="Varga T."/>
            <person name="Krizsan K."/>
            <person name="Foldi C."/>
            <person name="Dima B."/>
            <person name="Sanchez-Garcia M."/>
            <person name="Sanchez-Ramirez S."/>
            <person name="Szollosi G.J."/>
            <person name="Szarkandi J.G."/>
            <person name="Papp V."/>
            <person name="Albert L."/>
            <person name="Andreopoulos W."/>
            <person name="Angelini C."/>
            <person name="Antonin V."/>
            <person name="Barry K.W."/>
            <person name="Bougher N.L."/>
            <person name="Buchanan P."/>
            <person name="Buyck B."/>
            <person name="Bense V."/>
            <person name="Catcheside P."/>
            <person name="Chovatia M."/>
            <person name="Cooper J."/>
            <person name="Damon W."/>
            <person name="Desjardin D."/>
            <person name="Finy P."/>
            <person name="Geml J."/>
            <person name="Haridas S."/>
            <person name="Hughes K."/>
            <person name="Justo A."/>
            <person name="Karasinski D."/>
            <person name="Kautmanova I."/>
            <person name="Kiss B."/>
            <person name="Kocsube S."/>
            <person name="Kotiranta H."/>
            <person name="LaButti K.M."/>
            <person name="Lechner B.E."/>
            <person name="Liimatainen K."/>
            <person name="Lipzen A."/>
            <person name="Lukacs Z."/>
            <person name="Mihaltcheva S."/>
            <person name="Morgado L.N."/>
            <person name="Niskanen T."/>
            <person name="Noordeloos M.E."/>
            <person name="Ohm R.A."/>
            <person name="Ortiz-Santana B."/>
            <person name="Ovrebo C."/>
            <person name="Racz N."/>
            <person name="Riley R."/>
            <person name="Savchenko A."/>
            <person name="Shiryaev A."/>
            <person name="Soop K."/>
            <person name="Spirin V."/>
            <person name="Szebenyi C."/>
            <person name="Tomsovsky M."/>
            <person name="Tulloss R.E."/>
            <person name="Uehling J."/>
            <person name="Grigoriev I.V."/>
            <person name="Vagvolgyi C."/>
            <person name="Papp T."/>
            <person name="Martin F.M."/>
            <person name="Miettinen O."/>
            <person name="Hibbett D.S."/>
            <person name="Nagy L.G."/>
        </authorList>
    </citation>
    <scope>NUCLEOTIDE SEQUENCE [LARGE SCALE GENOMIC DNA]</scope>
    <source>
        <strain evidence="1 2">NL-1719</strain>
    </source>
</reference>
<gene>
    <name evidence="1" type="ORF">BDN72DRAFT_139688</name>
</gene>
<name>A0ACD3AN30_9AGAR</name>
<proteinExistence type="predicted"/>
<evidence type="ECO:0000313" key="2">
    <source>
        <dbReference type="Proteomes" id="UP000308600"/>
    </source>
</evidence>
<keyword evidence="2" id="KW-1185">Reference proteome</keyword>
<protein>
    <submittedName>
        <fullName evidence="1">Alpha/beta-hydrolase</fullName>
    </submittedName>
</protein>
<dbReference type="EMBL" id="ML208398">
    <property type="protein sequence ID" value="TFK66649.1"/>
    <property type="molecule type" value="Genomic_DNA"/>
</dbReference>
<evidence type="ECO:0000313" key="1">
    <source>
        <dbReference type="EMBL" id="TFK66649.1"/>
    </source>
</evidence>
<sequence>MLRKSLYLTGVLALGAAVVHAADEPASAGFNPRAYSMSHATCKGTNRAKQQEVDIDLEYVNVNPEAKTAILMVHGWPSLWSSWSNQIQELEQDYHLIVPNLRGFGNSQHPGDVKASSTMSDYVGDLVCILEKEKVDKAICAGHDWGAQVCYEAVRQRPDIFGGVIGITVPYIPSLPPHYIGIENFLQNFPKLTYQVYFDKSTQTAIKELDLDIRRTVRATLRTVDSPPPNHYLTSNSSFLEAYNEVQAIPPVPFFSEEEETYFVEQYSIQGFQYTLGFYCHESRHASWKFAADQGNATIPNPVLAIYPDEDPVADWVKITAFLGTSRLINKLTTEVVKGAHWVHIENPEPVNKAIRSWLEKTEIDVEKSSAEPKSTNEHLVDEL</sequence>